<dbReference type="Proteomes" id="UP000244722">
    <property type="component" value="Unassembled WGS sequence"/>
</dbReference>
<dbReference type="EC" id="3.2.1.14" evidence="3"/>
<keyword evidence="11" id="KW-0812">Transmembrane</keyword>
<dbReference type="InterPro" id="IPR001579">
    <property type="entry name" value="Glyco_hydro_18_chit_AS"/>
</dbReference>
<dbReference type="CDD" id="cd06548">
    <property type="entry name" value="GH18_chitinase"/>
    <property type="match status" value="1"/>
</dbReference>
<feature type="transmembrane region" description="Helical" evidence="11">
    <location>
        <begin position="6"/>
        <end position="29"/>
    </location>
</feature>
<dbReference type="PROSITE" id="PS51910">
    <property type="entry name" value="GH18_2"/>
    <property type="match status" value="1"/>
</dbReference>
<comment type="catalytic activity">
    <reaction evidence="1">
        <text>Random endo-hydrolysis of N-acetyl-beta-D-glucosaminide (1-&gt;4)-beta-linkages in chitin and chitodextrins.</text>
        <dbReference type="EC" id="3.2.1.14"/>
    </reaction>
</comment>
<dbReference type="AlphaFoldDB" id="A0A2T6Z9V6"/>
<evidence type="ECO:0000256" key="7">
    <source>
        <dbReference type="ARBA" id="ARBA00023277"/>
    </source>
</evidence>
<dbReference type="PANTHER" id="PTHR11177">
    <property type="entry name" value="CHITINASE"/>
    <property type="match status" value="1"/>
</dbReference>
<evidence type="ECO:0000256" key="6">
    <source>
        <dbReference type="ARBA" id="ARBA00023180"/>
    </source>
</evidence>
<evidence type="ECO:0000256" key="3">
    <source>
        <dbReference type="ARBA" id="ARBA00012729"/>
    </source>
</evidence>
<dbReference type="PROSITE" id="PS01095">
    <property type="entry name" value="GH18_1"/>
    <property type="match status" value="1"/>
</dbReference>
<comment type="similarity">
    <text evidence="2">Belongs to the glycosyl hydrolase 18 family. Chitinase class V subfamily.</text>
</comment>
<dbReference type="InterPro" id="IPR050314">
    <property type="entry name" value="Glycosyl_Hydrlase_18"/>
</dbReference>
<evidence type="ECO:0000256" key="10">
    <source>
        <dbReference type="RuleBase" id="RU000489"/>
    </source>
</evidence>
<dbReference type="InterPro" id="IPR017853">
    <property type="entry name" value="GH"/>
</dbReference>
<accession>A0A2T6Z9V6</accession>
<dbReference type="InterPro" id="IPR029070">
    <property type="entry name" value="Chitinase_insertion_sf"/>
</dbReference>
<dbReference type="SUPFAM" id="SSF51445">
    <property type="entry name" value="(Trans)glycosidases"/>
    <property type="match status" value="1"/>
</dbReference>
<evidence type="ECO:0000313" key="13">
    <source>
        <dbReference type="EMBL" id="PUU72255.1"/>
    </source>
</evidence>
<dbReference type="GO" id="GO:0008061">
    <property type="term" value="F:chitin binding"/>
    <property type="evidence" value="ECO:0007669"/>
    <property type="project" value="InterPro"/>
</dbReference>
<evidence type="ECO:0000256" key="4">
    <source>
        <dbReference type="ARBA" id="ARBA00022801"/>
    </source>
</evidence>
<gene>
    <name evidence="13" type="ORF">B9Z19DRAFT_1097683</name>
</gene>
<dbReference type="GO" id="GO:0000272">
    <property type="term" value="P:polysaccharide catabolic process"/>
    <property type="evidence" value="ECO:0007669"/>
    <property type="project" value="UniProtKB-KW"/>
</dbReference>
<keyword evidence="9" id="KW-0624">Polysaccharide degradation</keyword>
<evidence type="ECO:0000256" key="8">
    <source>
        <dbReference type="ARBA" id="ARBA00023295"/>
    </source>
</evidence>
<dbReference type="GO" id="GO:0005576">
    <property type="term" value="C:extracellular region"/>
    <property type="evidence" value="ECO:0007669"/>
    <property type="project" value="TreeGrafter"/>
</dbReference>
<keyword evidence="8 10" id="KW-0326">Glycosidase</keyword>
<dbReference type="Gene3D" id="3.10.50.10">
    <property type="match status" value="1"/>
</dbReference>
<evidence type="ECO:0000256" key="9">
    <source>
        <dbReference type="ARBA" id="ARBA00023326"/>
    </source>
</evidence>
<comment type="caution">
    <text evidence="13">The sequence shown here is derived from an EMBL/GenBank/DDBJ whole genome shotgun (WGS) entry which is preliminary data.</text>
</comment>
<keyword evidence="4 10" id="KW-0378">Hydrolase</keyword>
<evidence type="ECO:0000313" key="14">
    <source>
        <dbReference type="Proteomes" id="UP000244722"/>
    </source>
</evidence>
<keyword evidence="11" id="KW-1133">Transmembrane helix</keyword>
<reference evidence="13 14" key="1">
    <citation type="submission" date="2017-04" db="EMBL/GenBank/DDBJ databases">
        <title>Draft genome sequence of Tuber borchii Vittad., a whitish edible truffle.</title>
        <authorList>
            <consortium name="DOE Joint Genome Institute"/>
            <person name="Murat C."/>
            <person name="Kuo A."/>
            <person name="Barry K.W."/>
            <person name="Clum A."/>
            <person name="Dockter R.B."/>
            <person name="Fauchery L."/>
            <person name="Iotti M."/>
            <person name="Kohler A."/>
            <person name="Labutti K."/>
            <person name="Lindquist E.A."/>
            <person name="Lipzen A."/>
            <person name="Ohm R.A."/>
            <person name="Wang M."/>
            <person name="Grigoriev I.V."/>
            <person name="Zambonelli A."/>
            <person name="Martin F.M."/>
        </authorList>
    </citation>
    <scope>NUCLEOTIDE SEQUENCE [LARGE SCALE GENOMIC DNA]</scope>
    <source>
        <strain evidence="13 14">Tbo3840</strain>
    </source>
</reference>
<keyword evidence="5" id="KW-0146">Chitin degradation</keyword>
<organism evidence="13 14">
    <name type="scientific">Tuber borchii</name>
    <name type="common">White truffle</name>
    <dbReference type="NCBI Taxonomy" id="42251"/>
    <lineage>
        <taxon>Eukaryota</taxon>
        <taxon>Fungi</taxon>
        <taxon>Dikarya</taxon>
        <taxon>Ascomycota</taxon>
        <taxon>Pezizomycotina</taxon>
        <taxon>Pezizomycetes</taxon>
        <taxon>Pezizales</taxon>
        <taxon>Tuberaceae</taxon>
        <taxon>Tuber</taxon>
    </lineage>
</organism>
<name>A0A2T6Z9V6_TUBBO</name>
<keyword evidence="6" id="KW-0325">Glycoprotein</keyword>
<dbReference type="InterPro" id="IPR001223">
    <property type="entry name" value="Glyco_hydro18_cat"/>
</dbReference>
<keyword evidence="14" id="KW-1185">Reference proteome</keyword>
<evidence type="ECO:0000256" key="11">
    <source>
        <dbReference type="SAM" id="Phobius"/>
    </source>
</evidence>
<evidence type="ECO:0000256" key="5">
    <source>
        <dbReference type="ARBA" id="ARBA00023024"/>
    </source>
</evidence>
<dbReference type="FunFam" id="3.20.20.80:FF:000095">
    <property type="entry name" value="Endochitinase B1"/>
    <property type="match status" value="1"/>
</dbReference>
<sequence length="454" mass="49698">MAFFRFTTTGIFIGSALFAISALLVPIFYKPLHPAFNDISSYLNYSTATHTETFNATMTGKKTVAYFVNWGIYGRNYQPQEIPASHLTHILYSFANVRPETGEVYLSDTYSDLEKHYPTDSWNDTGTNVYGCIKQLFLLKKCNRKLKTLLSIGGWTYSANFAPAAATAAGRSNFASTAVQLVRDLGFDGIDIDWEYPADATQAQNFVALLAECRAQLDAYGNQYAAGHRLLLTIAAPCGATHYTKLLISQMNQYLDFWNLMAYDFAGSWDSTAGHQANLYHSPSNPASTPFNANDAVNAYIAGGVPCHKIILGMPLYGRSFQATAGPGTPFTGIGGGSWENGVWDYKALPKACATEDADSSTVSSWSYDPAAREMITYDTPIIAQTKSAYIREKGLGGGMWWELSCDKPIGDPRSLIKITVDSLGGTGSLETTHNILTYPGSKYDNLRNQFGSE</sequence>
<dbReference type="SMART" id="SM00636">
    <property type="entry name" value="Glyco_18"/>
    <property type="match status" value="1"/>
</dbReference>
<dbReference type="FunFam" id="3.10.50.10:FF:000005">
    <property type="entry name" value="Endochitinase B1"/>
    <property type="match status" value="1"/>
</dbReference>
<dbReference type="Gene3D" id="3.20.20.80">
    <property type="entry name" value="Glycosidases"/>
    <property type="match status" value="1"/>
</dbReference>
<proteinExistence type="inferred from homology"/>
<dbReference type="GO" id="GO:0008843">
    <property type="term" value="F:endochitinase activity"/>
    <property type="evidence" value="ECO:0007669"/>
    <property type="project" value="UniProtKB-EC"/>
</dbReference>
<dbReference type="PANTHER" id="PTHR11177:SF317">
    <property type="entry name" value="CHITINASE 12-RELATED"/>
    <property type="match status" value="1"/>
</dbReference>
<feature type="domain" description="GH18" evidence="12">
    <location>
        <begin position="61"/>
        <end position="427"/>
    </location>
</feature>
<dbReference type="SUPFAM" id="SSF54556">
    <property type="entry name" value="Chitinase insertion domain"/>
    <property type="match status" value="1"/>
</dbReference>
<dbReference type="GO" id="GO:0006032">
    <property type="term" value="P:chitin catabolic process"/>
    <property type="evidence" value="ECO:0007669"/>
    <property type="project" value="UniProtKB-KW"/>
</dbReference>
<dbReference type="EMBL" id="NESQ01000612">
    <property type="protein sequence ID" value="PUU72255.1"/>
    <property type="molecule type" value="Genomic_DNA"/>
</dbReference>
<evidence type="ECO:0000259" key="12">
    <source>
        <dbReference type="PROSITE" id="PS51910"/>
    </source>
</evidence>
<dbReference type="OrthoDB" id="76388at2759"/>
<dbReference type="Pfam" id="PF00704">
    <property type="entry name" value="Glyco_hydro_18"/>
    <property type="match status" value="1"/>
</dbReference>
<evidence type="ECO:0000256" key="1">
    <source>
        <dbReference type="ARBA" id="ARBA00000822"/>
    </source>
</evidence>
<evidence type="ECO:0000256" key="2">
    <source>
        <dbReference type="ARBA" id="ARBA00008682"/>
    </source>
</evidence>
<keyword evidence="11" id="KW-0472">Membrane</keyword>
<dbReference type="InterPro" id="IPR011583">
    <property type="entry name" value="Chitinase_II/V-like_cat"/>
</dbReference>
<protein>
    <recommendedName>
        <fullName evidence="3">chitinase</fullName>
        <ecNumber evidence="3">3.2.1.14</ecNumber>
    </recommendedName>
</protein>
<dbReference type="STRING" id="42251.A0A2T6Z9V6"/>
<keyword evidence="7" id="KW-0119">Carbohydrate metabolism</keyword>